<keyword evidence="13" id="KW-1185">Reference proteome</keyword>
<dbReference type="InterPro" id="IPR000531">
    <property type="entry name" value="Beta-barrel_TonB"/>
</dbReference>
<keyword evidence="7 8" id="KW-0998">Cell outer membrane</keyword>
<feature type="domain" description="TonB-dependent receptor plug" evidence="11">
    <location>
        <begin position="35"/>
        <end position="147"/>
    </location>
</feature>
<evidence type="ECO:0000259" key="11">
    <source>
        <dbReference type="Pfam" id="PF07715"/>
    </source>
</evidence>
<gene>
    <name evidence="12" type="ORF">HPO_16655</name>
</gene>
<evidence type="ECO:0000256" key="4">
    <source>
        <dbReference type="ARBA" id="ARBA00022692"/>
    </source>
</evidence>
<dbReference type="STRING" id="1280954.HPO_16655"/>
<evidence type="ECO:0000256" key="8">
    <source>
        <dbReference type="PROSITE-ProRule" id="PRU01360"/>
    </source>
</evidence>
<dbReference type="AlphaFoldDB" id="A0A062VF24"/>
<evidence type="ECO:0000256" key="5">
    <source>
        <dbReference type="ARBA" id="ARBA00023077"/>
    </source>
</evidence>
<dbReference type="PROSITE" id="PS52016">
    <property type="entry name" value="TONB_DEPENDENT_REC_3"/>
    <property type="match status" value="1"/>
</dbReference>
<evidence type="ECO:0000256" key="2">
    <source>
        <dbReference type="ARBA" id="ARBA00022448"/>
    </source>
</evidence>
<reference evidence="12 13" key="1">
    <citation type="journal article" date="2014" name="Antonie Van Leeuwenhoek">
        <title>Hyphomonas beringensis sp. nov. and Hyphomonas chukchiensis sp. nov., isolated from surface seawater of the Bering Sea and Chukchi Sea.</title>
        <authorList>
            <person name="Li C."/>
            <person name="Lai Q."/>
            <person name="Li G."/>
            <person name="Dong C."/>
            <person name="Wang J."/>
            <person name="Liao Y."/>
            <person name="Shao Z."/>
        </authorList>
    </citation>
    <scope>NUCLEOTIDE SEQUENCE [LARGE SCALE GENOMIC DNA]</scope>
    <source>
        <strain evidence="12 13">PS728</strain>
    </source>
</reference>
<dbReference type="InterPro" id="IPR039426">
    <property type="entry name" value="TonB-dep_rcpt-like"/>
</dbReference>
<dbReference type="Pfam" id="PF07715">
    <property type="entry name" value="Plug"/>
    <property type="match status" value="1"/>
</dbReference>
<dbReference type="Proteomes" id="UP000027100">
    <property type="component" value="Unassembled WGS sequence"/>
</dbReference>
<dbReference type="Pfam" id="PF00593">
    <property type="entry name" value="TonB_dep_Rec_b-barrel"/>
    <property type="match status" value="1"/>
</dbReference>
<evidence type="ECO:0000259" key="10">
    <source>
        <dbReference type="Pfam" id="PF00593"/>
    </source>
</evidence>
<evidence type="ECO:0000256" key="6">
    <source>
        <dbReference type="ARBA" id="ARBA00023136"/>
    </source>
</evidence>
<evidence type="ECO:0000256" key="7">
    <source>
        <dbReference type="ARBA" id="ARBA00023237"/>
    </source>
</evidence>
<comment type="caution">
    <text evidence="12">The sequence shown here is derived from an EMBL/GenBank/DDBJ whole genome shotgun (WGS) entry which is preliminary data.</text>
</comment>
<protein>
    <submittedName>
        <fullName evidence="12">TonB-dependent receptor</fullName>
    </submittedName>
</protein>
<feature type="domain" description="TonB-dependent receptor-like beta-barrel" evidence="10">
    <location>
        <begin position="341"/>
        <end position="841"/>
    </location>
</feature>
<evidence type="ECO:0000313" key="13">
    <source>
        <dbReference type="Proteomes" id="UP000027100"/>
    </source>
</evidence>
<organism evidence="12 13">
    <name type="scientific">Hyphomonas polymorpha PS728</name>
    <dbReference type="NCBI Taxonomy" id="1280954"/>
    <lineage>
        <taxon>Bacteria</taxon>
        <taxon>Pseudomonadati</taxon>
        <taxon>Pseudomonadota</taxon>
        <taxon>Alphaproteobacteria</taxon>
        <taxon>Hyphomonadales</taxon>
        <taxon>Hyphomonadaceae</taxon>
        <taxon>Hyphomonas</taxon>
    </lineage>
</organism>
<keyword evidence="5 9" id="KW-0798">TonB box</keyword>
<dbReference type="eggNOG" id="COG4771">
    <property type="taxonomic scope" value="Bacteria"/>
</dbReference>
<dbReference type="eggNOG" id="COG1629">
    <property type="taxonomic scope" value="Bacteria"/>
</dbReference>
<dbReference type="Gene3D" id="2.170.130.10">
    <property type="entry name" value="TonB-dependent receptor, plug domain"/>
    <property type="match status" value="1"/>
</dbReference>
<dbReference type="SUPFAM" id="SSF56935">
    <property type="entry name" value="Porins"/>
    <property type="match status" value="1"/>
</dbReference>
<dbReference type="InterPro" id="IPR037066">
    <property type="entry name" value="Plug_dom_sf"/>
</dbReference>
<dbReference type="PATRIC" id="fig|1280954.3.peg.3363"/>
<dbReference type="GO" id="GO:0009279">
    <property type="term" value="C:cell outer membrane"/>
    <property type="evidence" value="ECO:0007669"/>
    <property type="project" value="UniProtKB-SubCell"/>
</dbReference>
<dbReference type="PANTHER" id="PTHR47234">
    <property type="match status" value="1"/>
</dbReference>
<keyword evidence="12" id="KW-0675">Receptor</keyword>
<evidence type="ECO:0000256" key="1">
    <source>
        <dbReference type="ARBA" id="ARBA00004571"/>
    </source>
</evidence>
<comment type="similarity">
    <text evidence="8 9">Belongs to the TonB-dependent receptor family.</text>
</comment>
<keyword evidence="2 8" id="KW-0813">Transport</keyword>
<dbReference type="InterPro" id="IPR012910">
    <property type="entry name" value="Plug_dom"/>
</dbReference>
<keyword evidence="4 8" id="KW-0812">Transmembrane</keyword>
<dbReference type="EMBL" id="ARYM01000025">
    <property type="protein sequence ID" value="KCZ97112.1"/>
    <property type="molecule type" value="Genomic_DNA"/>
</dbReference>
<accession>A0A062VF24</accession>
<name>A0A062VF24_9PROT</name>
<keyword evidence="6 8" id="KW-0472">Membrane</keyword>
<keyword evidence="3 8" id="KW-1134">Transmembrane beta strand</keyword>
<dbReference type="CDD" id="cd01347">
    <property type="entry name" value="ligand_gated_channel"/>
    <property type="match status" value="1"/>
</dbReference>
<comment type="subcellular location">
    <subcellularLocation>
        <location evidence="1 8">Cell outer membrane</location>
        <topology evidence="1 8">Multi-pass membrane protein</topology>
    </subcellularLocation>
</comment>
<sequence length="878" mass="93713">MAFAQEAEADTSALSMEAVRVTGSRIQRQDITGLGPATVMDRSQIEMTGVVAIEQLLERLPATAGFAGNQTNAYWTSNGYGTTQVNLRGLGVNRTLVLLNGRRVVSGGTGANSSVDLSVIPVSVIERIEVLKDGASAIYGADAVAGVVNIITREFEGFNTSARYGITGEGDGAEYNADAIWGIVSDRGSLNASISYQKTEAVNMADRAACSLREASGSLECYGSSATIGGRALLADGSRVNFNQVPGGDGDFYEPYSAGAHNFASFPYLNAVNPIERVSFTSFGRLNLTDEIGLFTEFLYTNRQSEQLASPGSLTNIAIAADHPTNPTGQNLILESRRLLEQGPRYFFQDVNTWRFVAGLDGTLPNGWAWEVAANYGRNTGVDGSTNIANRQRVAETLDTSRCSNTPGAAIPCGDYLGYGDLTPEVLDYIFFTMRGTGGNEQTSLTADITGDLFELPAGALAFALGGVYRKEKGWRDPDPLTVLGIANTNQQEPISGEIAASEVYLEVSAPLLADLPLVEKLTLDAAIRYSDYDVFGGDTNYKLGLDWQVTPAVRARATFGTAFRVPSVPQLFGGVGEGNLTTTDPCSGYSSLPGGSVIAVNCAASGVPAGYVQLGNTILTQTGANPNLKPESAESHTIGVVWQPAFANGLTLTADYFNIEIEDAIRSIPGSTKLSVCYNSQNLSHPFCNASHFTRNPVTGEVNYLSAQPVNTGSETVSGVDLAAIYGFDLRGLDASLNANITYLDTYEVTPFPGAAPLVFDGYIGGGNGGFPEWRGSGSFSLSGDKWSTAYTMQWIGEATDFNAAPGAIGHSTPNVFYHNVQGTYRLTEKASLSLGVDNLFDESAPFIASWTDANTDTMTYDLMGRRFYMRLNYRWF</sequence>
<evidence type="ECO:0000313" key="12">
    <source>
        <dbReference type="EMBL" id="KCZ97112.1"/>
    </source>
</evidence>
<evidence type="ECO:0000256" key="9">
    <source>
        <dbReference type="RuleBase" id="RU003357"/>
    </source>
</evidence>
<evidence type="ECO:0000256" key="3">
    <source>
        <dbReference type="ARBA" id="ARBA00022452"/>
    </source>
</evidence>
<proteinExistence type="inferred from homology"/>
<dbReference type="InterPro" id="IPR036942">
    <property type="entry name" value="Beta-barrel_TonB_sf"/>
</dbReference>
<dbReference type="Gene3D" id="2.40.170.20">
    <property type="entry name" value="TonB-dependent receptor, beta-barrel domain"/>
    <property type="match status" value="1"/>
</dbReference>
<dbReference type="PANTHER" id="PTHR47234:SF2">
    <property type="entry name" value="TONB-DEPENDENT RECEPTOR"/>
    <property type="match status" value="1"/>
</dbReference>